<comment type="function">
    <text evidence="1">Has a role in nuclear-cytoplasmic transport of proteins and mRNAs.</text>
</comment>
<dbReference type="InterPro" id="IPR045875">
    <property type="entry name" value="NTF2"/>
</dbReference>
<dbReference type="GO" id="GO:0005737">
    <property type="term" value="C:cytoplasm"/>
    <property type="evidence" value="ECO:0007669"/>
    <property type="project" value="UniProtKB-SubCell"/>
</dbReference>
<proteinExistence type="predicted"/>
<accession>A0AAD5S7J2</accession>
<dbReference type="InterPro" id="IPR032710">
    <property type="entry name" value="NTF2-like_dom_sf"/>
</dbReference>
<organism evidence="3 4">
    <name type="scientific">Rhizophlyctis rosea</name>
    <dbReference type="NCBI Taxonomy" id="64517"/>
    <lineage>
        <taxon>Eukaryota</taxon>
        <taxon>Fungi</taxon>
        <taxon>Fungi incertae sedis</taxon>
        <taxon>Chytridiomycota</taxon>
        <taxon>Chytridiomycota incertae sedis</taxon>
        <taxon>Chytridiomycetes</taxon>
        <taxon>Rhizophlyctidales</taxon>
        <taxon>Rhizophlyctidaceae</taxon>
        <taxon>Rhizophlyctis</taxon>
    </lineage>
</organism>
<dbReference type="PANTHER" id="PTHR12612">
    <property type="entry name" value="NUCLEAR TRANSPORT FACTOR 2"/>
    <property type="match status" value="1"/>
</dbReference>
<keyword evidence="1" id="KW-0653">Protein transport</keyword>
<gene>
    <name evidence="3" type="primary">NXT2</name>
    <name evidence="3" type="ORF">HK097_000914</name>
</gene>
<dbReference type="SUPFAM" id="SSF54427">
    <property type="entry name" value="NTF2-like"/>
    <property type="match status" value="1"/>
</dbReference>
<dbReference type="Pfam" id="PF02136">
    <property type="entry name" value="NTF2"/>
    <property type="match status" value="1"/>
</dbReference>
<dbReference type="GO" id="GO:0005634">
    <property type="term" value="C:nucleus"/>
    <property type="evidence" value="ECO:0007669"/>
    <property type="project" value="UniProtKB-SubCell"/>
</dbReference>
<dbReference type="AlphaFoldDB" id="A0AAD5S7J2"/>
<keyword evidence="1" id="KW-0963">Cytoplasm</keyword>
<evidence type="ECO:0000259" key="2">
    <source>
        <dbReference type="PROSITE" id="PS50177"/>
    </source>
</evidence>
<feature type="domain" description="NTF2" evidence="2">
    <location>
        <begin position="14"/>
        <end position="137"/>
    </location>
</feature>
<reference evidence="3" key="1">
    <citation type="submission" date="2020-05" db="EMBL/GenBank/DDBJ databases">
        <title>Phylogenomic resolution of chytrid fungi.</title>
        <authorList>
            <person name="Stajich J.E."/>
            <person name="Amses K."/>
            <person name="Simmons R."/>
            <person name="Seto K."/>
            <person name="Myers J."/>
            <person name="Bonds A."/>
            <person name="Quandt C.A."/>
            <person name="Barry K."/>
            <person name="Liu P."/>
            <person name="Grigoriev I."/>
            <person name="Longcore J.E."/>
            <person name="James T.Y."/>
        </authorList>
    </citation>
    <scope>NUCLEOTIDE SEQUENCE</scope>
    <source>
        <strain evidence="3">JEL0318</strain>
    </source>
</reference>
<dbReference type="InterPro" id="IPR018222">
    <property type="entry name" value="Nuclear_transport_factor_2_euk"/>
</dbReference>
<protein>
    <recommendedName>
        <fullName evidence="1">NTF2-related export protein</fullName>
    </recommendedName>
</protein>
<keyword evidence="1" id="KW-0813">Transport</keyword>
<dbReference type="InterPro" id="IPR002075">
    <property type="entry name" value="NTF2_dom"/>
</dbReference>
<dbReference type="Gene3D" id="3.10.450.50">
    <property type="match status" value="1"/>
</dbReference>
<keyword evidence="1" id="KW-0539">Nucleus</keyword>
<keyword evidence="4" id="KW-1185">Reference proteome</keyword>
<comment type="subcellular location">
    <subcellularLocation>
        <location evidence="1">Cytoplasm</location>
    </subcellularLocation>
    <subcellularLocation>
        <location evidence="1">Nucleus</location>
    </subcellularLocation>
</comment>
<dbReference type="PROSITE" id="PS50177">
    <property type="entry name" value="NTF2_DOMAIN"/>
    <property type="match status" value="1"/>
</dbReference>
<sequence>MGDVAQLIDVTSRAAENFVATYYKMFDRQRHVLPQMYKDTSAIVWNGNALSGVEQYQQFCLKLPVTDHDVQSVDGQPVVPPGTTDPTRSQILVTVTGNVRYGDERDVKPFQQTFVLCPDPDPSRKGTYFVGSDIFRFI</sequence>
<evidence type="ECO:0000256" key="1">
    <source>
        <dbReference type="RuleBase" id="RU369002"/>
    </source>
</evidence>
<dbReference type="Proteomes" id="UP001212841">
    <property type="component" value="Unassembled WGS sequence"/>
</dbReference>
<dbReference type="GO" id="GO:0015031">
    <property type="term" value="P:protein transport"/>
    <property type="evidence" value="ECO:0007669"/>
    <property type="project" value="UniProtKB-KW"/>
</dbReference>
<dbReference type="GO" id="GO:0006913">
    <property type="term" value="P:nucleocytoplasmic transport"/>
    <property type="evidence" value="ECO:0007669"/>
    <property type="project" value="UniProtKB-UniRule"/>
</dbReference>
<evidence type="ECO:0000313" key="3">
    <source>
        <dbReference type="EMBL" id="KAJ3046373.1"/>
    </source>
</evidence>
<comment type="caution">
    <text evidence="3">The sequence shown here is derived from an EMBL/GenBank/DDBJ whole genome shotgun (WGS) entry which is preliminary data.</text>
</comment>
<dbReference type="GO" id="GO:0051028">
    <property type="term" value="P:mRNA transport"/>
    <property type="evidence" value="ECO:0007669"/>
    <property type="project" value="UniProtKB-UniRule"/>
</dbReference>
<name>A0AAD5S7J2_9FUNG</name>
<dbReference type="EMBL" id="JADGJD010001179">
    <property type="protein sequence ID" value="KAJ3046373.1"/>
    <property type="molecule type" value="Genomic_DNA"/>
</dbReference>
<evidence type="ECO:0000313" key="4">
    <source>
        <dbReference type="Proteomes" id="UP001212841"/>
    </source>
</evidence>
<dbReference type="CDD" id="cd00780">
    <property type="entry name" value="NTF2"/>
    <property type="match status" value="1"/>
</dbReference>